<dbReference type="AlphaFoldDB" id="A0A9E7FRW1"/>
<evidence type="ECO:0000256" key="1">
    <source>
        <dbReference type="SAM" id="MobiDB-lite"/>
    </source>
</evidence>
<gene>
    <name evidence="2" type="ORF">MUK42_29792</name>
</gene>
<sequence>MIATTPVLRRGVSVLRTPSPVYNSDENNGREMIRSHGVPWVDQDSTETMASRHVEFVAAFASPRLWVVLGGHRSAGRHSHVHRVARSAVAALARTPWRVRPRSADELPPPRGHRHLQPADSQVSTNNPGKVKLRACFARPRGTAEA</sequence>
<protein>
    <submittedName>
        <fullName evidence="2">Uncharacterized protein</fullName>
    </submittedName>
</protein>
<keyword evidence="3" id="KW-1185">Reference proteome</keyword>
<feature type="region of interest" description="Disordered" evidence="1">
    <location>
        <begin position="100"/>
        <end position="132"/>
    </location>
</feature>
<evidence type="ECO:0000313" key="3">
    <source>
        <dbReference type="Proteomes" id="UP001055439"/>
    </source>
</evidence>
<evidence type="ECO:0000313" key="2">
    <source>
        <dbReference type="EMBL" id="URD98868.1"/>
    </source>
</evidence>
<feature type="compositionally biased region" description="Polar residues" evidence="1">
    <location>
        <begin position="119"/>
        <end position="128"/>
    </location>
</feature>
<dbReference type="EMBL" id="CP097506">
    <property type="protein sequence ID" value="URD98868.1"/>
    <property type="molecule type" value="Genomic_DNA"/>
</dbReference>
<name>A0A9E7FRW1_9LILI</name>
<dbReference type="Proteomes" id="UP001055439">
    <property type="component" value="Chromosome 4"/>
</dbReference>
<accession>A0A9E7FRW1</accession>
<proteinExistence type="predicted"/>
<organism evidence="2 3">
    <name type="scientific">Musa troglodytarum</name>
    <name type="common">fe'i banana</name>
    <dbReference type="NCBI Taxonomy" id="320322"/>
    <lineage>
        <taxon>Eukaryota</taxon>
        <taxon>Viridiplantae</taxon>
        <taxon>Streptophyta</taxon>
        <taxon>Embryophyta</taxon>
        <taxon>Tracheophyta</taxon>
        <taxon>Spermatophyta</taxon>
        <taxon>Magnoliopsida</taxon>
        <taxon>Liliopsida</taxon>
        <taxon>Zingiberales</taxon>
        <taxon>Musaceae</taxon>
        <taxon>Musa</taxon>
    </lineage>
</organism>
<reference evidence="2" key="1">
    <citation type="submission" date="2022-05" db="EMBL/GenBank/DDBJ databases">
        <title>The Musa troglodytarum L. genome provides insights into the mechanism of non-climacteric behaviour and enrichment of carotenoids.</title>
        <authorList>
            <person name="Wang J."/>
        </authorList>
    </citation>
    <scope>NUCLEOTIDE SEQUENCE</scope>
    <source>
        <tissue evidence="2">Leaf</tissue>
    </source>
</reference>